<dbReference type="FunFam" id="3.30.54.20:FF:000001">
    <property type="entry name" value="Alanine--tRNA ligase"/>
    <property type="match status" value="1"/>
</dbReference>
<dbReference type="KEGG" id="brs:S23_24950"/>
<evidence type="ECO:0000259" key="13">
    <source>
        <dbReference type="PROSITE" id="PS50860"/>
    </source>
</evidence>
<keyword evidence="12" id="KW-0963">Cytoplasm</keyword>
<dbReference type="EC" id="6.1.1.7" evidence="12"/>
<evidence type="ECO:0000313" key="14">
    <source>
        <dbReference type="EMBL" id="BAL75708.1"/>
    </source>
</evidence>
<gene>
    <name evidence="12 14" type="primary">alaS</name>
    <name evidence="14" type="ORF">S23_24950</name>
</gene>
<dbReference type="EMBL" id="AP012279">
    <property type="protein sequence ID" value="BAL75708.1"/>
    <property type="molecule type" value="Genomic_DNA"/>
</dbReference>
<dbReference type="AlphaFoldDB" id="A0AAI8MD20"/>
<evidence type="ECO:0000256" key="7">
    <source>
        <dbReference type="ARBA" id="ARBA00022833"/>
    </source>
</evidence>
<feature type="binding site" evidence="12">
    <location>
        <position position="682"/>
    </location>
    <ligand>
        <name>Zn(2+)</name>
        <dbReference type="ChEBI" id="CHEBI:29105"/>
    </ligand>
</feature>
<dbReference type="Proteomes" id="UP000007886">
    <property type="component" value="Chromosome"/>
</dbReference>
<dbReference type="SUPFAM" id="SSF55186">
    <property type="entry name" value="ThrRS/AlaRS common domain"/>
    <property type="match status" value="1"/>
</dbReference>
<keyword evidence="10 12" id="KW-0648">Protein biosynthesis</keyword>
<evidence type="ECO:0000313" key="15">
    <source>
        <dbReference type="Proteomes" id="UP000007886"/>
    </source>
</evidence>
<dbReference type="Pfam" id="PF01411">
    <property type="entry name" value="tRNA-synt_2c"/>
    <property type="match status" value="1"/>
</dbReference>
<dbReference type="GO" id="GO:0000049">
    <property type="term" value="F:tRNA binding"/>
    <property type="evidence" value="ECO:0007669"/>
    <property type="project" value="UniProtKB-KW"/>
</dbReference>
<dbReference type="InterPro" id="IPR002318">
    <property type="entry name" value="Ala-tRNA-lgiase_IIc"/>
</dbReference>
<dbReference type="InterPro" id="IPR018163">
    <property type="entry name" value="Thr/Ala-tRNA-synth_IIc_edit"/>
</dbReference>
<dbReference type="Gene3D" id="3.30.930.10">
    <property type="entry name" value="Bira Bifunctional Protein, Domain 2"/>
    <property type="match status" value="1"/>
</dbReference>
<dbReference type="SMART" id="SM00863">
    <property type="entry name" value="tRNA_SAD"/>
    <property type="match status" value="1"/>
</dbReference>
<keyword evidence="9 12" id="KW-0694">RNA-binding</keyword>
<evidence type="ECO:0000256" key="8">
    <source>
        <dbReference type="ARBA" id="ARBA00022840"/>
    </source>
</evidence>
<name>A0AAI8MD20_9BRAD</name>
<dbReference type="FunFam" id="3.10.310.40:FF:000001">
    <property type="entry name" value="Alanine--tRNA ligase"/>
    <property type="match status" value="1"/>
</dbReference>
<evidence type="ECO:0000256" key="3">
    <source>
        <dbReference type="ARBA" id="ARBA00022555"/>
    </source>
</evidence>
<dbReference type="FunFam" id="2.40.30.130:FF:000001">
    <property type="entry name" value="Alanine--tRNA ligase"/>
    <property type="match status" value="1"/>
</dbReference>
<dbReference type="CDD" id="cd00673">
    <property type="entry name" value="AlaRS_core"/>
    <property type="match status" value="1"/>
</dbReference>
<evidence type="ECO:0000256" key="12">
    <source>
        <dbReference type="HAMAP-Rule" id="MF_00036"/>
    </source>
</evidence>
<dbReference type="Gene3D" id="3.10.310.40">
    <property type="match status" value="1"/>
</dbReference>
<dbReference type="FunFam" id="3.30.980.10:FF:000004">
    <property type="entry name" value="Alanine--tRNA ligase, cytoplasmic"/>
    <property type="match status" value="1"/>
</dbReference>
<dbReference type="SUPFAM" id="SSF55681">
    <property type="entry name" value="Class II aaRS and biotin synthetases"/>
    <property type="match status" value="1"/>
</dbReference>
<dbReference type="RefSeq" id="WP_015685034.1">
    <property type="nucleotide sequence ID" value="NC_017082.1"/>
</dbReference>
<dbReference type="InterPro" id="IPR018162">
    <property type="entry name" value="Ala-tRNA-ligase_IIc_anticod-bd"/>
</dbReference>
<dbReference type="Gene3D" id="6.10.250.550">
    <property type="match status" value="1"/>
</dbReference>
<dbReference type="SUPFAM" id="SSF50447">
    <property type="entry name" value="Translation proteins"/>
    <property type="match status" value="1"/>
</dbReference>
<dbReference type="Pfam" id="PF07973">
    <property type="entry name" value="tRNA_SAD"/>
    <property type="match status" value="1"/>
</dbReference>
<keyword evidence="3 12" id="KW-0820">tRNA-binding</keyword>
<dbReference type="PANTHER" id="PTHR11777:SF9">
    <property type="entry name" value="ALANINE--TRNA LIGASE, CYTOPLASMIC"/>
    <property type="match status" value="1"/>
</dbReference>
<dbReference type="PANTHER" id="PTHR11777">
    <property type="entry name" value="ALANYL-TRNA SYNTHETASE"/>
    <property type="match status" value="1"/>
</dbReference>
<dbReference type="InterPro" id="IPR012947">
    <property type="entry name" value="tRNA_SAD"/>
</dbReference>
<dbReference type="GO" id="GO:0004813">
    <property type="term" value="F:alanine-tRNA ligase activity"/>
    <property type="evidence" value="ECO:0007669"/>
    <property type="project" value="UniProtKB-UniRule"/>
</dbReference>
<dbReference type="InterPro" id="IPR009000">
    <property type="entry name" value="Transl_B-barrel_sf"/>
</dbReference>
<feature type="binding site" evidence="12">
    <location>
        <position position="678"/>
    </location>
    <ligand>
        <name>Zn(2+)</name>
        <dbReference type="ChEBI" id="CHEBI:29105"/>
    </ligand>
</feature>
<evidence type="ECO:0000256" key="11">
    <source>
        <dbReference type="ARBA" id="ARBA00023146"/>
    </source>
</evidence>
<dbReference type="FunFam" id="3.30.930.10:FF:000004">
    <property type="entry name" value="Alanine--tRNA ligase"/>
    <property type="match status" value="1"/>
</dbReference>
<dbReference type="PROSITE" id="PS50860">
    <property type="entry name" value="AA_TRNA_LIGASE_II_ALA"/>
    <property type="match status" value="1"/>
</dbReference>
<keyword evidence="11 12" id="KW-0030">Aminoacyl-tRNA synthetase</keyword>
<feature type="binding site" evidence="12">
    <location>
        <position position="569"/>
    </location>
    <ligand>
        <name>Zn(2+)</name>
        <dbReference type="ChEBI" id="CHEBI:29105"/>
    </ligand>
</feature>
<comment type="domain">
    <text evidence="12">Consists of three domains; the N-terminal catalytic domain, the editing domain and the C-terminal C-Ala domain. The editing domain removes incorrectly charged amino acids, while the C-Ala domain, along with tRNA(Ala), serves as a bridge to cooperatively bring together the editing and aminoacylation centers thus stimulating deacylation of misacylated tRNAs.</text>
</comment>
<comment type="function">
    <text evidence="12">Catalyzes the attachment of alanine to tRNA(Ala) in a two-step reaction: alanine is first activated by ATP to form Ala-AMP and then transferred to the acceptor end of tRNA(Ala). Also edits incorrectly charged Ser-tRNA(Ala) and Gly-tRNA(Ala) via its editing domain.</text>
</comment>
<feature type="binding site" evidence="12">
    <location>
        <position position="565"/>
    </location>
    <ligand>
        <name>Zn(2+)</name>
        <dbReference type="ChEBI" id="CHEBI:29105"/>
    </ligand>
</feature>
<keyword evidence="15" id="KW-1185">Reference proteome</keyword>
<dbReference type="GO" id="GO:0002161">
    <property type="term" value="F:aminoacyl-tRNA deacylase activity"/>
    <property type="evidence" value="ECO:0007669"/>
    <property type="project" value="TreeGrafter"/>
</dbReference>
<comment type="catalytic activity">
    <reaction evidence="12">
        <text>tRNA(Ala) + L-alanine + ATP = L-alanyl-tRNA(Ala) + AMP + diphosphate</text>
        <dbReference type="Rhea" id="RHEA:12540"/>
        <dbReference type="Rhea" id="RHEA-COMP:9657"/>
        <dbReference type="Rhea" id="RHEA-COMP:9923"/>
        <dbReference type="ChEBI" id="CHEBI:30616"/>
        <dbReference type="ChEBI" id="CHEBI:33019"/>
        <dbReference type="ChEBI" id="CHEBI:57972"/>
        <dbReference type="ChEBI" id="CHEBI:78442"/>
        <dbReference type="ChEBI" id="CHEBI:78497"/>
        <dbReference type="ChEBI" id="CHEBI:456215"/>
        <dbReference type="EC" id="6.1.1.7"/>
    </reaction>
</comment>
<dbReference type="Gene3D" id="3.30.54.20">
    <property type="match status" value="1"/>
</dbReference>
<dbReference type="GO" id="GO:0045892">
    <property type="term" value="P:negative regulation of DNA-templated transcription"/>
    <property type="evidence" value="ECO:0007669"/>
    <property type="project" value="TreeGrafter"/>
</dbReference>
<comment type="cofactor">
    <cofactor evidence="12">
        <name>Zn(2+)</name>
        <dbReference type="ChEBI" id="CHEBI:29105"/>
    </cofactor>
    <text evidence="12">Binds 1 zinc ion per subunit.</text>
</comment>
<comment type="subcellular location">
    <subcellularLocation>
        <location evidence="1 12">Cytoplasm</location>
    </subcellularLocation>
</comment>
<evidence type="ECO:0000256" key="5">
    <source>
        <dbReference type="ARBA" id="ARBA00022723"/>
    </source>
</evidence>
<dbReference type="InterPro" id="IPR023033">
    <property type="entry name" value="Ala_tRNA_ligase_euk/bac"/>
</dbReference>
<dbReference type="InterPro" id="IPR018165">
    <property type="entry name" value="Ala-tRNA-synth_IIc_core"/>
</dbReference>
<dbReference type="Gene3D" id="2.40.30.130">
    <property type="match status" value="1"/>
</dbReference>
<keyword evidence="7 12" id="KW-0862">Zinc</keyword>
<evidence type="ECO:0000256" key="9">
    <source>
        <dbReference type="ARBA" id="ARBA00022884"/>
    </source>
</evidence>
<dbReference type="InterPro" id="IPR050058">
    <property type="entry name" value="Ala-tRNA_ligase"/>
</dbReference>
<keyword evidence="8 12" id="KW-0067">ATP-binding</keyword>
<dbReference type="SUPFAM" id="SSF101353">
    <property type="entry name" value="Putative anticodon-binding domain of alanyl-tRNA synthetase (AlaRS)"/>
    <property type="match status" value="1"/>
</dbReference>
<evidence type="ECO:0000256" key="1">
    <source>
        <dbReference type="ARBA" id="ARBA00004496"/>
    </source>
</evidence>
<evidence type="ECO:0000256" key="2">
    <source>
        <dbReference type="ARBA" id="ARBA00008226"/>
    </source>
</evidence>
<dbReference type="InterPro" id="IPR045864">
    <property type="entry name" value="aa-tRNA-synth_II/BPL/LPL"/>
</dbReference>
<dbReference type="GO" id="GO:0008270">
    <property type="term" value="F:zinc ion binding"/>
    <property type="evidence" value="ECO:0007669"/>
    <property type="project" value="UniProtKB-UniRule"/>
</dbReference>
<keyword evidence="5 12" id="KW-0479">Metal-binding</keyword>
<keyword evidence="6 12" id="KW-0547">Nucleotide-binding</keyword>
<evidence type="ECO:0000256" key="10">
    <source>
        <dbReference type="ARBA" id="ARBA00022917"/>
    </source>
</evidence>
<dbReference type="GO" id="GO:0006419">
    <property type="term" value="P:alanyl-tRNA aminoacylation"/>
    <property type="evidence" value="ECO:0007669"/>
    <property type="project" value="UniProtKB-UniRule"/>
</dbReference>
<dbReference type="HAMAP" id="MF_00036_B">
    <property type="entry name" value="Ala_tRNA_synth_B"/>
    <property type="match status" value="1"/>
</dbReference>
<accession>A0AAI8MD20</accession>
<dbReference type="InterPro" id="IPR018164">
    <property type="entry name" value="Ala-tRNA-synth_IIc_N"/>
</dbReference>
<organism evidence="14 15">
    <name type="scientific">Bradyrhizobium cosmicum</name>
    <dbReference type="NCBI Taxonomy" id="1404864"/>
    <lineage>
        <taxon>Bacteria</taxon>
        <taxon>Pseudomonadati</taxon>
        <taxon>Pseudomonadota</taxon>
        <taxon>Alphaproteobacteria</taxon>
        <taxon>Hyphomicrobiales</taxon>
        <taxon>Nitrobacteraceae</taxon>
        <taxon>Bradyrhizobium</taxon>
    </lineage>
</organism>
<proteinExistence type="inferred from homology"/>
<sequence length="893" mass="97200">MSGVNEIRSTFLNFFAENGHEIVSSSPLVPRNDPTLMFTNAGMVQFKNVFTGVEKRPYQRATTSQKCVRAGGKHNDLDNVGYTARHLTFFEMLGNFSFGDYFKERAIELAWTLITREYGLKKDKLLVTVYHTDDEAADLWKKIAGFSDDRIIRIPTSDNFWAMGDTGPCGPCSEIFIDRGDHIWGGPPGSPEEDGDRFLEFWNLVFMQYEQVTKEERVNLPRPSIDTGMGLERMASIMQGVDSVFETDLFRHLIDATSSALGSGPNEQTMASFRVIADHLRSSAFLVSDGVLPSNEGRGYVLRRIMRRAMRHAQLLGAKEPLMHRLVWALVREMGQAYPELMRAENLIEETLRLEETRFRKTLTRGLAILDEKSASLKKGDMFDGDVAFTLYDTYGFPLDLTQDALKSRGIGVDQASFTDAMERQKAKARESWKGSGEAASEAIWFPLREKLGATEFLGYETESAEGVVTALVKDGQEVASLKAGEPGALLLNQTPFYAESGGQVGDTGVLTGEGGIRFRVTDTQKKLGDLFVHVGTVESGELKLGTALQLEVDHGRRSSIRAHHSATHLIHEALRQVLGDHIAQRGSMVAPDRLRFDFVHPKPITAEELARVEDIANDVVLENDEVTTRVMGVDEAREAGARALFGEKYGDEVRVVSMGRTARERGANALGWSVELCGGTHVRRTGDIGLITLTGESAVASGVRRIEALTGNYARRHANETMALAKTAANELRTSIDDVPARITALMDERKKLERELSDARKKLAMGGGASAGDGGQSNVVEIGDVKFYRLHVTGLPSDELKSLVDQAKAEIKSGVVAVANTTADGKASLVVGVTKDLSARFDAASLVKIGVPVVGGKGGGGRAEMAQGGGPDGAKALDALSEIQKAIAAGA</sequence>
<keyword evidence="4 12" id="KW-0436">Ligase</keyword>
<dbReference type="PRINTS" id="PR00980">
    <property type="entry name" value="TRNASYNTHALA"/>
</dbReference>
<dbReference type="Pfam" id="PF02272">
    <property type="entry name" value="DHHA1"/>
    <property type="match status" value="1"/>
</dbReference>
<feature type="domain" description="Alanyl-transfer RNA synthetases family profile" evidence="13">
    <location>
        <begin position="2"/>
        <end position="721"/>
    </location>
</feature>
<dbReference type="NCBIfam" id="TIGR00344">
    <property type="entry name" value="alaS"/>
    <property type="match status" value="1"/>
</dbReference>
<comment type="similarity">
    <text evidence="2 12">Belongs to the class-II aminoacyl-tRNA synthetase family.</text>
</comment>
<dbReference type="GO" id="GO:0005524">
    <property type="term" value="F:ATP binding"/>
    <property type="evidence" value="ECO:0007669"/>
    <property type="project" value="UniProtKB-UniRule"/>
</dbReference>
<protein>
    <recommendedName>
        <fullName evidence="12">Alanine--tRNA ligase</fullName>
        <ecNumber evidence="12">6.1.1.7</ecNumber>
    </recommendedName>
    <alternativeName>
        <fullName evidence="12">Alanyl-tRNA synthetase</fullName>
        <shortName evidence="12">AlaRS</shortName>
    </alternativeName>
</protein>
<evidence type="ECO:0000256" key="4">
    <source>
        <dbReference type="ARBA" id="ARBA00022598"/>
    </source>
</evidence>
<dbReference type="GO" id="GO:0005829">
    <property type="term" value="C:cytosol"/>
    <property type="evidence" value="ECO:0007669"/>
    <property type="project" value="TreeGrafter"/>
</dbReference>
<evidence type="ECO:0000256" key="6">
    <source>
        <dbReference type="ARBA" id="ARBA00022741"/>
    </source>
</evidence>
<dbReference type="InterPro" id="IPR003156">
    <property type="entry name" value="DHHA1_dom"/>
</dbReference>
<reference evidence="14 15" key="1">
    <citation type="journal article" date="2012" name="Microbes Environ.">
        <title>Complete genome sequence of Bradyrhizobium sp. S23321: insights into symbiosis evolution in soil oligotrophs.</title>
        <authorList>
            <person name="Okubo T."/>
            <person name="Tsukui T."/>
            <person name="Maita H."/>
            <person name="Okamoto S."/>
            <person name="Oshima K."/>
            <person name="Fujisawa T."/>
            <person name="Saito A."/>
            <person name="Futamata H."/>
            <person name="Hattori R."/>
            <person name="Shimomura Y."/>
            <person name="Haruta S."/>
            <person name="Morimoto S."/>
            <person name="Wang Y."/>
            <person name="Sakai Y."/>
            <person name="Hattori M."/>
            <person name="Aizawa S."/>
            <person name="Nagashima K.V.P."/>
            <person name="Masuda S."/>
            <person name="Hattori T."/>
            <person name="Yamashita A."/>
            <person name="Bao Z."/>
            <person name="Hayatsu M."/>
            <person name="Kajiya-Kanegae H."/>
            <person name="Yoshinaga I."/>
            <person name="Sakamoto K."/>
            <person name="Toyota K."/>
            <person name="Nakao M."/>
            <person name="Kohara M."/>
            <person name="Anda M."/>
            <person name="Niwa R."/>
            <person name="Jung-Hwan P."/>
            <person name="Sameshima-Saito R."/>
            <person name="Tokuda S."/>
            <person name="Yamamoto S."/>
            <person name="Yamamoto S."/>
            <person name="Yokoyama T."/>
            <person name="Akutsu T."/>
            <person name="Nakamura Y."/>
            <person name="Nakahira-Yanaka Y."/>
            <person name="Takada Hoshino Y."/>
            <person name="Hirakawa H."/>
            <person name="Mitsui H."/>
            <person name="Terasawa K."/>
            <person name="Itakura M."/>
            <person name="Sato S."/>
            <person name="Ikeda-Ohtsubo W."/>
            <person name="Sakakura N."/>
            <person name="Kaminuma E."/>
            <person name="Minamisawa K."/>
        </authorList>
    </citation>
    <scope>NUCLEOTIDE SEQUENCE [LARGE SCALE GENOMIC DNA]</scope>
    <source>
        <strain evidence="14 15">S23321</strain>
    </source>
</reference>
<dbReference type="Gene3D" id="3.30.980.10">
    <property type="entry name" value="Threonyl-trna Synthetase, Chain A, domain 2"/>
    <property type="match status" value="1"/>
</dbReference>